<feature type="compositionally biased region" description="Basic and acidic residues" evidence="1">
    <location>
        <begin position="222"/>
        <end position="232"/>
    </location>
</feature>
<dbReference type="Proteomes" id="UP001274830">
    <property type="component" value="Unassembled WGS sequence"/>
</dbReference>
<proteinExistence type="predicted"/>
<sequence length="340" mass="38345">MDEELRRAYLEGYSSKKLSPAVISGSRLVFDTSKPTMNAPVGTSTAKRSWSFISIAVSGRGLPLLAIAGLISVVLLTLIFHRDRILVRFSDLGRYLRQRYDEYALVSGTLLSLEHNYTSLRVWTNEMWLCLRYNEMGDKIARLTDNIYFLPDNMQRIISRNLSKTALAVALLFWFIGVHPLDRSATVEVPMHQLPPRLAMGVPSWISPLSQGRKKSGSNSHHQRDTVPERDILMATDSSDDLGKAAGTDVMGNFELWRTMQTVASKQADKSLHDSSTAAIQDDKQYVSTTTMILESTKTMSTLESATDYWAPPKSTTTLHRNQTIWCRVCEQFHCCELPY</sequence>
<evidence type="ECO:0000313" key="3">
    <source>
        <dbReference type="EMBL" id="KAK3675516.1"/>
    </source>
</evidence>
<feature type="region of interest" description="Disordered" evidence="1">
    <location>
        <begin position="209"/>
        <end position="233"/>
    </location>
</feature>
<evidence type="ECO:0000256" key="1">
    <source>
        <dbReference type="SAM" id="MobiDB-lite"/>
    </source>
</evidence>
<protein>
    <submittedName>
        <fullName evidence="3">Uncharacterized protein</fullName>
    </submittedName>
</protein>
<accession>A0AAE1C2B3</accession>
<gene>
    <name evidence="3" type="ORF">LTR78_004599</name>
</gene>
<comment type="caution">
    <text evidence="3">The sequence shown here is derived from an EMBL/GenBank/DDBJ whole genome shotgun (WGS) entry which is preliminary data.</text>
</comment>
<evidence type="ECO:0000313" key="4">
    <source>
        <dbReference type="Proteomes" id="UP001274830"/>
    </source>
</evidence>
<name>A0AAE1C2B3_9PEZI</name>
<keyword evidence="4" id="KW-1185">Reference proteome</keyword>
<dbReference type="AlphaFoldDB" id="A0AAE1C2B3"/>
<keyword evidence="2" id="KW-1133">Transmembrane helix</keyword>
<evidence type="ECO:0000256" key="2">
    <source>
        <dbReference type="SAM" id="Phobius"/>
    </source>
</evidence>
<keyword evidence="2" id="KW-0812">Transmembrane</keyword>
<dbReference type="EMBL" id="JAUTXT010000014">
    <property type="protein sequence ID" value="KAK3675516.1"/>
    <property type="molecule type" value="Genomic_DNA"/>
</dbReference>
<feature type="transmembrane region" description="Helical" evidence="2">
    <location>
        <begin position="61"/>
        <end position="80"/>
    </location>
</feature>
<keyword evidence="2" id="KW-0472">Membrane</keyword>
<reference evidence="3" key="1">
    <citation type="submission" date="2023-07" db="EMBL/GenBank/DDBJ databases">
        <title>Black Yeasts Isolated from many extreme environments.</title>
        <authorList>
            <person name="Coleine C."/>
            <person name="Stajich J.E."/>
            <person name="Selbmann L."/>
        </authorList>
    </citation>
    <scope>NUCLEOTIDE SEQUENCE</scope>
    <source>
        <strain evidence="3">CCFEE 5485</strain>
    </source>
</reference>
<organism evidence="3 4">
    <name type="scientific">Recurvomyces mirabilis</name>
    <dbReference type="NCBI Taxonomy" id="574656"/>
    <lineage>
        <taxon>Eukaryota</taxon>
        <taxon>Fungi</taxon>
        <taxon>Dikarya</taxon>
        <taxon>Ascomycota</taxon>
        <taxon>Pezizomycotina</taxon>
        <taxon>Dothideomycetes</taxon>
        <taxon>Dothideomycetidae</taxon>
        <taxon>Mycosphaerellales</taxon>
        <taxon>Teratosphaeriaceae</taxon>
        <taxon>Recurvomyces</taxon>
    </lineage>
</organism>